<feature type="binding site" evidence="12">
    <location>
        <position position="258"/>
    </location>
    <ligand>
        <name>[4Fe-4S] cluster</name>
        <dbReference type="ChEBI" id="CHEBI:49883"/>
        <label>2</label>
        <note>4Fe-4S-substrate</note>
    </ligand>
</feature>
<dbReference type="SMART" id="SM00729">
    <property type="entry name" value="Elp3"/>
    <property type="match status" value="1"/>
</dbReference>
<dbReference type="Gene3D" id="3.20.20.70">
    <property type="entry name" value="Aldolase class I"/>
    <property type="match status" value="1"/>
</dbReference>
<keyword evidence="10 12" id="KW-0456">Lyase</keyword>
<dbReference type="GO" id="GO:0051539">
    <property type="term" value="F:4 iron, 4 sulfur cluster binding"/>
    <property type="evidence" value="ECO:0007669"/>
    <property type="project" value="UniProtKB-UniRule"/>
</dbReference>
<comment type="similarity">
    <text evidence="12">Belongs to the radical SAM superfamily. MoaA family.</text>
</comment>
<feature type="binding site" evidence="12">
    <location>
        <position position="193"/>
    </location>
    <ligand>
        <name>S-adenosyl-L-methionine</name>
        <dbReference type="ChEBI" id="CHEBI:59789"/>
    </ligand>
</feature>
<keyword evidence="14" id="KW-1185">Reference proteome</keyword>
<dbReference type="SFLD" id="SFLDG01067">
    <property type="entry name" value="SPASM/twitch_domain_containing"/>
    <property type="match status" value="1"/>
</dbReference>
<keyword evidence="5 12" id="KW-0547">Nucleotide-binding</keyword>
<dbReference type="CDD" id="cd01335">
    <property type="entry name" value="Radical_SAM"/>
    <property type="match status" value="1"/>
</dbReference>
<comment type="subunit">
    <text evidence="12">Monomer and homodimer.</text>
</comment>
<dbReference type="GO" id="GO:0006777">
    <property type="term" value="P:Mo-molybdopterin cofactor biosynthetic process"/>
    <property type="evidence" value="ECO:0007669"/>
    <property type="project" value="UniProtKB-UniRule"/>
</dbReference>
<feature type="binding site" evidence="12">
    <location>
        <position position="255"/>
    </location>
    <ligand>
        <name>[4Fe-4S] cluster</name>
        <dbReference type="ChEBI" id="CHEBI:49883"/>
        <label>2</label>
        <note>4Fe-4S-substrate</note>
    </ligand>
</feature>
<feature type="binding site" evidence="12">
    <location>
        <position position="159"/>
    </location>
    <ligand>
        <name>GTP</name>
        <dbReference type="ChEBI" id="CHEBI:37565"/>
    </ligand>
</feature>
<dbReference type="eggNOG" id="COG2896">
    <property type="taxonomic scope" value="Bacteria"/>
</dbReference>
<dbReference type="NCBIfam" id="TIGR02666">
    <property type="entry name" value="moaA"/>
    <property type="match status" value="1"/>
</dbReference>
<dbReference type="SFLD" id="SFLDG01386">
    <property type="entry name" value="main_SPASM_domain-containing"/>
    <property type="match status" value="1"/>
</dbReference>
<evidence type="ECO:0000256" key="8">
    <source>
        <dbReference type="ARBA" id="ARBA00023134"/>
    </source>
</evidence>
<evidence type="ECO:0000256" key="4">
    <source>
        <dbReference type="ARBA" id="ARBA00022723"/>
    </source>
</evidence>
<dbReference type="InterPro" id="IPR050105">
    <property type="entry name" value="MoCo_biosynth_MoaA/MoaC"/>
</dbReference>
<dbReference type="GO" id="GO:0005525">
    <property type="term" value="F:GTP binding"/>
    <property type="evidence" value="ECO:0007669"/>
    <property type="project" value="UniProtKB-UniRule"/>
</dbReference>
<reference evidence="13" key="1">
    <citation type="journal article" date="2014" name="Genome Announc.">
        <title>Draft genome sequences of the altered schaedler flora, a defined bacterial community from gnotobiotic mice.</title>
        <authorList>
            <person name="Wannemuehler M.J."/>
            <person name="Overstreet A.M."/>
            <person name="Ward D.V."/>
            <person name="Phillips G.J."/>
        </authorList>
    </citation>
    <scope>NUCLEOTIDE SEQUENCE</scope>
    <source>
        <strain evidence="13">ASF457</strain>
    </source>
</reference>
<dbReference type="PROSITE" id="PS01305">
    <property type="entry name" value="MOAA_NIFB_PQQE"/>
    <property type="match status" value="1"/>
</dbReference>
<evidence type="ECO:0000256" key="7">
    <source>
        <dbReference type="ARBA" id="ARBA00023014"/>
    </source>
</evidence>
<comment type="function">
    <text evidence="12">Catalyzes the cyclization of GTP to (8S)-3',8-cyclo-7,8-dihydroguanosine 5'-triphosphate.</text>
</comment>
<keyword evidence="9 12" id="KW-0501">Molybdenum cofactor biosynthesis</keyword>
<keyword evidence="8 12" id="KW-0342">GTP-binding</keyword>
<feature type="binding site" evidence="12">
    <location>
        <position position="98"/>
    </location>
    <ligand>
        <name>GTP</name>
        <dbReference type="ChEBI" id="CHEBI:37565"/>
    </ligand>
</feature>
<dbReference type="OrthoDB" id="9763993at2"/>
<dbReference type="SFLD" id="SFLDS00029">
    <property type="entry name" value="Radical_SAM"/>
    <property type="match status" value="1"/>
</dbReference>
<dbReference type="PANTHER" id="PTHR22960:SF0">
    <property type="entry name" value="MOLYBDENUM COFACTOR BIOSYNTHESIS PROTEIN 1"/>
    <property type="match status" value="1"/>
</dbReference>
<organism evidence="13 14">
    <name type="scientific">Mucispirillum schaedleri ASF457</name>
    <dbReference type="NCBI Taxonomy" id="1379858"/>
    <lineage>
        <taxon>Bacteria</taxon>
        <taxon>Pseudomonadati</taxon>
        <taxon>Deferribacterota</taxon>
        <taxon>Deferribacteres</taxon>
        <taxon>Deferribacterales</taxon>
        <taxon>Mucispirillaceae</taxon>
        <taxon>Mucispirillum</taxon>
    </lineage>
</organism>
<dbReference type="InterPro" id="IPR000385">
    <property type="entry name" value="MoaA_NifB_PqqE_Fe-S-bd_CS"/>
</dbReference>
<evidence type="ECO:0000313" key="14">
    <source>
        <dbReference type="Proteomes" id="UP000017429"/>
    </source>
</evidence>
<dbReference type="KEGG" id="msch:N508_000894"/>
<accession>V2QET5</accession>
<dbReference type="InterPro" id="IPR013483">
    <property type="entry name" value="MoaA"/>
</dbReference>
<evidence type="ECO:0000256" key="5">
    <source>
        <dbReference type="ARBA" id="ARBA00022741"/>
    </source>
</evidence>
<reference evidence="13" key="3">
    <citation type="submission" date="2022-06" db="EMBL/GenBank/DDBJ databases">
        <title>Resources to Facilitate Use of the Altered Schaedler Flora (ASF) Mouse Model to Study Microbiome Function.</title>
        <authorList>
            <person name="Proctor A."/>
            <person name="Parvinroo S."/>
            <person name="Richie T."/>
            <person name="Jia X."/>
            <person name="Lee S.T.M."/>
            <person name="Karp P.D."/>
            <person name="Paley S."/>
            <person name="Kostic A.D."/>
            <person name="Pierre J.F."/>
            <person name="Wannemuehler M.J."/>
            <person name="Phillips G.J."/>
        </authorList>
    </citation>
    <scope>NUCLEOTIDE SEQUENCE</scope>
    <source>
        <strain evidence="13">ASF457</strain>
    </source>
</reference>
<reference evidence="13" key="2">
    <citation type="submission" date="2022-05" db="EMBL/GenBank/DDBJ databases">
        <authorList>
            <person name="Proctor A.L."/>
            <person name="Phillips G.J."/>
            <person name="Wannemuehler M.J."/>
        </authorList>
    </citation>
    <scope>NUCLEOTIDE SEQUENCE</scope>
    <source>
        <strain evidence="13">ASF457</strain>
    </source>
</reference>
<feature type="binding site" evidence="12">
    <location>
        <position position="28"/>
    </location>
    <ligand>
        <name>[4Fe-4S] cluster</name>
        <dbReference type="ChEBI" id="CHEBI:49883"/>
        <label>1</label>
        <note>4Fe-4S-S-AdoMet</note>
    </ligand>
</feature>
<dbReference type="SUPFAM" id="SSF102114">
    <property type="entry name" value="Radical SAM enzymes"/>
    <property type="match status" value="1"/>
</dbReference>
<dbReference type="AlphaFoldDB" id="V2QET5"/>
<feature type="binding site" evidence="12">
    <location>
        <position position="71"/>
    </location>
    <ligand>
        <name>S-adenosyl-L-methionine</name>
        <dbReference type="ChEBI" id="CHEBI:59789"/>
    </ligand>
</feature>
<feature type="binding site" evidence="12">
    <location>
        <position position="272"/>
    </location>
    <ligand>
        <name>[4Fe-4S] cluster</name>
        <dbReference type="ChEBI" id="CHEBI:49883"/>
        <label>2</label>
        <note>4Fe-4S-substrate</note>
    </ligand>
</feature>
<protein>
    <recommendedName>
        <fullName evidence="1 12">GTP 3',8-cyclase</fullName>
        <ecNumber evidence="1 12">4.1.99.22</ecNumber>
    </recommendedName>
    <alternativeName>
        <fullName evidence="12">Molybdenum cofactor biosynthesis protein A</fullName>
    </alternativeName>
</protein>
<dbReference type="PROSITE" id="PS51918">
    <property type="entry name" value="RADICAL_SAM"/>
    <property type="match status" value="1"/>
</dbReference>
<evidence type="ECO:0000256" key="1">
    <source>
        <dbReference type="ARBA" id="ARBA00012167"/>
    </source>
</evidence>
<evidence type="ECO:0000256" key="2">
    <source>
        <dbReference type="ARBA" id="ARBA00022485"/>
    </source>
</evidence>
<dbReference type="GO" id="GO:0061798">
    <property type="term" value="F:GTP 3',8'-cyclase activity"/>
    <property type="evidence" value="ECO:0007669"/>
    <property type="project" value="UniProtKB-UniRule"/>
</dbReference>
<evidence type="ECO:0000256" key="12">
    <source>
        <dbReference type="HAMAP-Rule" id="MF_01225"/>
    </source>
</evidence>
<keyword evidence="4 12" id="KW-0479">Metal-binding</keyword>
<dbReference type="GO" id="GO:1904047">
    <property type="term" value="F:S-adenosyl-L-methionine binding"/>
    <property type="evidence" value="ECO:0007669"/>
    <property type="project" value="UniProtKB-UniRule"/>
</dbReference>
<dbReference type="RefSeq" id="WP_023275197.1">
    <property type="nucleotide sequence ID" value="NZ_CP097562.1"/>
</dbReference>
<dbReference type="EMBL" id="CP097562">
    <property type="protein sequence ID" value="USF23827.1"/>
    <property type="molecule type" value="Genomic_DNA"/>
</dbReference>
<gene>
    <name evidence="13" type="primary">moaA_1</name>
    <name evidence="12" type="synonym">moaA</name>
    <name evidence="13" type="ORF">N508_000894</name>
</gene>
<feature type="binding site" evidence="12">
    <location>
        <position position="24"/>
    </location>
    <ligand>
        <name>[4Fe-4S] cluster</name>
        <dbReference type="ChEBI" id="CHEBI:49883"/>
        <label>1</label>
        <note>4Fe-4S-S-AdoMet</note>
    </ligand>
</feature>
<evidence type="ECO:0000256" key="10">
    <source>
        <dbReference type="ARBA" id="ARBA00023239"/>
    </source>
</evidence>
<keyword evidence="3 12" id="KW-0949">S-adenosyl-L-methionine</keyword>
<evidence type="ECO:0000313" key="13">
    <source>
        <dbReference type="EMBL" id="USF23827.1"/>
    </source>
</evidence>
<dbReference type="GO" id="GO:0061799">
    <property type="term" value="F:cyclic pyranopterin monophosphate synthase activity"/>
    <property type="evidence" value="ECO:0007669"/>
    <property type="project" value="TreeGrafter"/>
</dbReference>
<feature type="binding site" evidence="12">
    <location>
        <position position="17"/>
    </location>
    <ligand>
        <name>GTP</name>
        <dbReference type="ChEBI" id="CHEBI:37565"/>
    </ligand>
</feature>
<dbReference type="InterPro" id="IPR007197">
    <property type="entry name" value="rSAM"/>
</dbReference>
<keyword evidence="7 12" id="KW-0411">Iron-sulfur</keyword>
<dbReference type="InterPro" id="IPR006638">
    <property type="entry name" value="Elp3/MiaA/NifB-like_rSAM"/>
</dbReference>
<sequence length="328" mass="37399">MNKETFDKFGRRLKYLRISVTDRCNFRCKYCMPNNDFEMVECSDILRYEDILFASEVFASLGVNRIRITGGEPLVRKGICQFLDKLTKIENISEVMLTTNGSLLEKYAADLYNAGVKRLNISLDSLIPERNKYITGVDKTDAILAGIKKAAETGFAPIKVNSVIIRDFNDDEIIKFAELSAKYNIICRFIEFMPIGNSENWNEKNIVYGSEIIERLKDFEPQEMLKDKNSGPAVNYKLNNGGIIGIITPISKHFCSECDKLRITADGKIRPCLLSDNEIDIKKAIKDKDKEMLIKQIMQSLNIKHNEHNITTGEQNHDFKRTMSKIGG</sequence>
<dbReference type="InterPro" id="IPR040064">
    <property type="entry name" value="MoaA-like"/>
</dbReference>
<dbReference type="Proteomes" id="UP000017429">
    <property type="component" value="Chromosome"/>
</dbReference>
<evidence type="ECO:0000256" key="3">
    <source>
        <dbReference type="ARBA" id="ARBA00022691"/>
    </source>
</evidence>
<proteinExistence type="inferred from homology"/>
<evidence type="ECO:0000256" key="9">
    <source>
        <dbReference type="ARBA" id="ARBA00023150"/>
    </source>
</evidence>
<keyword evidence="2 12" id="KW-0004">4Fe-4S</keyword>
<dbReference type="Pfam" id="PF04055">
    <property type="entry name" value="Radical_SAM"/>
    <property type="match status" value="1"/>
</dbReference>
<feature type="binding site" evidence="12">
    <location>
        <position position="31"/>
    </location>
    <ligand>
        <name>[4Fe-4S] cluster</name>
        <dbReference type="ChEBI" id="CHEBI:49883"/>
        <label>1</label>
        <note>4Fe-4S-S-AdoMet</note>
    </ligand>
</feature>
<comment type="pathway">
    <text evidence="12">Cofactor biosynthesis; molybdopterin biosynthesis.</text>
</comment>
<feature type="binding site" evidence="12">
    <location>
        <position position="30"/>
    </location>
    <ligand>
        <name>S-adenosyl-L-methionine</name>
        <dbReference type="ChEBI" id="CHEBI:59789"/>
    </ligand>
</feature>
<dbReference type="NCBIfam" id="NF001199">
    <property type="entry name" value="PRK00164.2-1"/>
    <property type="match status" value="1"/>
</dbReference>
<dbReference type="InterPro" id="IPR058240">
    <property type="entry name" value="rSAM_sf"/>
</dbReference>
<name>V2QET5_9BACT</name>
<evidence type="ECO:0000256" key="11">
    <source>
        <dbReference type="ARBA" id="ARBA00048697"/>
    </source>
</evidence>
<feature type="binding site" evidence="12">
    <location>
        <position position="67"/>
    </location>
    <ligand>
        <name>GTP</name>
        <dbReference type="ChEBI" id="CHEBI:37565"/>
    </ligand>
</feature>
<comment type="catalytic activity">
    <reaction evidence="11 12">
        <text>GTP + AH2 + S-adenosyl-L-methionine = (8S)-3',8-cyclo-7,8-dihydroguanosine 5'-triphosphate + 5'-deoxyadenosine + L-methionine + A + H(+)</text>
        <dbReference type="Rhea" id="RHEA:49576"/>
        <dbReference type="ChEBI" id="CHEBI:13193"/>
        <dbReference type="ChEBI" id="CHEBI:15378"/>
        <dbReference type="ChEBI" id="CHEBI:17319"/>
        <dbReference type="ChEBI" id="CHEBI:17499"/>
        <dbReference type="ChEBI" id="CHEBI:37565"/>
        <dbReference type="ChEBI" id="CHEBI:57844"/>
        <dbReference type="ChEBI" id="CHEBI:59789"/>
        <dbReference type="ChEBI" id="CHEBI:131766"/>
        <dbReference type="EC" id="4.1.99.22"/>
    </reaction>
</comment>
<dbReference type="GO" id="GO:0046872">
    <property type="term" value="F:metal ion binding"/>
    <property type="evidence" value="ECO:0007669"/>
    <property type="project" value="UniProtKB-KW"/>
</dbReference>
<keyword evidence="6 12" id="KW-0408">Iron</keyword>
<comment type="cofactor">
    <cofactor evidence="12">
        <name>[4Fe-4S] cluster</name>
        <dbReference type="ChEBI" id="CHEBI:49883"/>
    </cofactor>
    <text evidence="12">Binds 2 [4Fe-4S] clusters. Binds 1 [4Fe-4S] cluster coordinated with 3 cysteines and an exchangeable S-adenosyl-L-methionine and 1 [4Fe-4S] cluster coordinated with 3 cysteines and the GTP-derived substrate.</text>
</comment>
<dbReference type="SFLD" id="SFLDG01383">
    <property type="entry name" value="cyclic_pyranopterin_phosphate"/>
    <property type="match status" value="1"/>
</dbReference>
<dbReference type="PANTHER" id="PTHR22960">
    <property type="entry name" value="MOLYBDOPTERIN COFACTOR SYNTHESIS PROTEIN A"/>
    <property type="match status" value="1"/>
</dbReference>
<dbReference type="HAMAP" id="MF_01225_B">
    <property type="entry name" value="MoaA_B"/>
    <property type="match status" value="1"/>
</dbReference>
<dbReference type="Pfam" id="PF06463">
    <property type="entry name" value="Mob_synth_C"/>
    <property type="match status" value="1"/>
</dbReference>
<dbReference type="InterPro" id="IPR013785">
    <property type="entry name" value="Aldolase_TIM"/>
</dbReference>
<dbReference type="EC" id="4.1.99.22" evidence="1 12"/>
<evidence type="ECO:0000256" key="6">
    <source>
        <dbReference type="ARBA" id="ARBA00023004"/>
    </source>
</evidence>
<feature type="binding site" evidence="12">
    <location>
        <begin position="260"/>
        <end position="262"/>
    </location>
    <ligand>
        <name>GTP</name>
        <dbReference type="ChEBI" id="CHEBI:37565"/>
    </ligand>
</feature>
<feature type="binding site" evidence="12">
    <location>
        <position position="122"/>
    </location>
    <ligand>
        <name>S-adenosyl-L-methionine</name>
        <dbReference type="ChEBI" id="CHEBI:59789"/>
    </ligand>
</feature>
<dbReference type="InterPro" id="IPR010505">
    <property type="entry name" value="MoaA_twitch"/>
</dbReference>